<keyword evidence="3" id="KW-1185">Reference proteome</keyword>
<keyword evidence="1" id="KW-0472">Membrane</keyword>
<evidence type="ECO:0000313" key="3">
    <source>
        <dbReference type="Proteomes" id="UP000800235"/>
    </source>
</evidence>
<feature type="transmembrane region" description="Helical" evidence="1">
    <location>
        <begin position="6"/>
        <end position="28"/>
    </location>
</feature>
<dbReference type="EMBL" id="MU007046">
    <property type="protein sequence ID" value="KAF2429519.1"/>
    <property type="molecule type" value="Genomic_DNA"/>
</dbReference>
<name>A0A9P4NP78_9PEZI</name>
<dbReference type="Proteomes" id="UP000800235">
    <property type="component" value="Unassembled WGS sequence"/>
</dbReference>
<reference evidence="2" key="1">
    <citation type="journal article" date="2020" name="Stud. Mycol.">
        <title>101 Dothideomycetes genomes: a test case for predicting lifestyles and emergence of pathogens.</title>
        <authorList>
            <person name="Haridas S."/>
            <person name="Albert R."/>
            <person name="Binder M."/>
            <person name="Bloem J."/>
            <person name="Labutti K."/>
            <person name="Salamov A."/>
            <person name="Andreopoulos B."/>
            <person name="Baker S."/>
            <person name="Barry K."/>
            <person name="Bills G."/>
            <person name="Bluhm B."/>
            <person name="Cannon C."/>
            <person name="Castanera R."/>
            <person name="Culley D."/>
            <person name="Daum C."/>
            <person name="Ezra D."/>
            <person name="Gonzalez J."/>
            <person name="Henrissat B."/>
            <person name="Kuo A."/>
            <person name="Liang C."/>
            <person name="Lipzen A."/>
            <person name="Lutzoni F."/>
            <person name="Magnuson J."/>
            <person name="Mondo S."/>
            <person name="Nolan M."/>
            <person name="Ohm R."/>
            <person name="Pangilinan J."/>
            <person name="Park H.-J."/>
            <person name="Ramirez L."/>
            <person name="Alfaro M."/>
            <person name="Sun H."/>
            <person name="Tritt A."/>
            <person name="Yoshinaga Y."/>
            <person name="Zwiers L.-H."/>
            <person name="Turgeon B."/>
            <person name="Goodwin S."/>
            <person name="Spatafora J."/>
            <person name="Crous P."/>
            <person name="Grigoriev I."/>
        </authorList>
    </citation>
    <scope>NUCLEOTIDE SEQUENCE</scope>
    <source>
        <strain evidence="2">CBS 130266</strain>
    </source>
</reference>
<sequence>MDLGNIIFATLFLLLLTAYLTLLLTPYILPRTAQSPPPNQLTRDEIEIVSVVALLILLLLYAISTIFNIPSILLTQVVGPLRNFFDLGGLGYIFVVLIFAVIGCMLWIVGAENGTRVASH</sequence>
<comment type="caution">
    <text evidence="2">The sequence shown here is derived from an EMBL/GenBank/DDBJ whole genome shotgun (WGS) entry which is preliminary data.</text>
</comment>
<organism evidence="2 3">
    <name type="scientific">Tothia fuscella</name>
    <dbReference type="NCBI Taxonomy" id="1048955"/>
    <lineage>
        <taxon>Eukaryota</taxon>
        <taxon>Fungi</taxon>
        <taxon>Dikarya</taxon>
        <taxon>Ascomycota</taxon>
        <taxon>Pezizomycotina</taxon>
        <taxon>Dothideomycetes</taxon>
        <taxon>Pleosporomycetidae</taxon>
        <taxon>Venturiales</taxon>
        <taxon>Cylindrosympodiaceae</taxon>
        <taxon>Tothia</taxon>
    </lineage>
</organism>
<evidence type="ECO:0000313" key="2">
    <source>
        <dbReference type="EMBL" id="KAF2429519.1"/>
    </source>
</evidence>
<feature type="transmembrane region" description="Helical" evidence="1">
    <location>
        <begin position="48"/>
        <end position="69"/>
    </location>
</feature>
<proteinExistence type="predicted"/>
<keyword evidence="1" id="KW-1133">Transmembrane helix</keyword>
<gene>
    <name evidence="2" type="ORF">EJ08DRAFT_698237</name>
</gene>
<evidence type="ECO:0000256" key="1">
    <source>
        <dbReference type="SAM" id="Phobius"/>
    </source>
</evidence>
<dbReference type="AlphaFoldDB" id="A0A9P4NP78"/>
<accession>A0A9P4NP78</accession>
<feature type="transmembrane region" description="Helical" evidence="1">
    <location>
        <begin position="89"/>
        <end position="109"/>
    </location>
</feature>
<protein>
    <submittedName>
        <fullName evidence="2">Uncharacterized protein</fullName>
    </submittedName>
</protein>
<keyword evidence="1" id="KW-0812">Transmembrane</keyword>